<dbReference type="InterPro" id="IPR036689">
    <property type="entry name" value="ESAT-6-like_sf"/>
</dbReference>
<sequence length="96" mass="10549">MSSFAVDTAAVTHAASNVSRSISSIRADVHTLMRHLQELQNSWRGEASAEFQAASAQWHSTQAQVEVSLESLGHALGRTADVYLEAEHNIRSAFRR</sequence>
<organism evidence="2 3">
    <name type="scientific">Jonesia denitrificans (strain ATCC 14870 / DSM 20603 / BCRC 15368 / CIP 55.134 / JCM 11481 / NBRC 15587 / NCTC 10816 / Prevot 55134)</name>
    <name type="common">Listeria denitrificans</name>
    <dbReference type="NCBI Taxonomy" id="471856"/>
    <lineage>
        <taxon>Bacteria</taxon>
        <taxon>Bacillati</taxon>
        <taxon>Actinomycetota</taxon>
        <taxon>Actinomycetes</taxon>
        <taxon>Micrococcales</taxon>
        <taxon>Jonesiaceae</taxon>
        <taxon>Jonesia</taxon>
    </lineage>
</organism>
<comment type="similarity">
    <text evidence="1">Belongs to the WXG100 family.</text>
</comment>
<dbReference type="NCBIfam" id="TIGR03930">
    <property type="entry name" value="WXG100_ESAT6"/>
    <property type="match status" value="1"/>
</dbReference>
<name>C7R0W8_JONDD</name>
<proteinExistence type="inferred from homology"/>
<dbReference type="EMBL" id="CP001706">
    <property type="protein sequence ID" value="ACV09692.1"/>
    <property type="molecule type" value="Genomic_DNA"/>
</dbReference>
<dbReference type="STRING" id="471856.Jden_2054"/>
<evidence type="ECO:0000313" key="2">
    <source>
        <dbReference type="EMBL" id="ACV09692.1"/>
    </source>
</evidence>
<dbReference type="SUPFAM" id="SSF140453">
    <property type="entry name" value="EsxAB dimer-like"/>
    <property type="match status" value="1"/>
</dbReference>
<evidence type="ECO:0000256" key="1">
    <source>
        <dbReference type="RuleBase" id="RU362001"/>
    </source>
</evidence>
<keyword evidence="3" id="KW-1185">Reference proteome</keyword>
<accession>C7R0W8</accession>
<protein>
    <recommendedName>
        <fullName evidence="1">ESAT-6-like protein</fullName>
    </recommendedName>
</protein>
<gene>
    <name evidence="2" type="ordered locus">Jden_2054</name>
</gene>
<reference evidence="2 3" key="1">
    <citation type="journal article" date="2009" name="Stand. Genomic Sci.">
        <title>Complete genome sequence of Jonesia denitrificans type strain (Prevot 55134).</title>
        <authorList>
            <person name="Pukall R."/>
            <person name="Gehrich-Schroter G."/>
            <person name="Lapidus A."/>
            <person name="Nolan M."/>
            <person name="Glavina Del Rio T."/>
            <person name="Lucas S."/>
            <person name="Chen F."/>
            <person name="Tice H."/>
            <person name="Pitluck S."/>
            <person name="Cheng J.F."/>
            <person name="Copeland A."/>
            <person name="Saunders E."/>
            <person name="Brettin T."/>
            <person name="Detter J.C."/>
            <person name="Bruce D."/>
            <person name="Goodwin L."/>
            <person name="Pati A."/>
            <person name="Ivanova N."/>
            <person name="Mavromatis K."/>
            <person name="Ovchinnikova G."/>
            <person name="Chen A."/>
            <person name="Palaniappan K."/>
            <person name="Land M."/>
            <person name="Hauser L."/>
            <person name="Chang Y.J."/>
            <person name="Jeffries C.D."/>
            <person name="Chain P."/>
            <person name="Goker M."/>
            <person name="Bristow J."/>
            <person name="Eisen J.A."/>
            <person name="Markowitz V."/>
            <person name="Hugenholtz P."/>
            <person name="Kyrpides N.C."/>
            <person name="Klenk H.P."/>
            <person name="Han C."/>
        </authorList>
    </citation>
    <scope>NUCLEOTIDE SEQUENCE [LARGE SCALE GENOMIC DNA]</scope>
    <source>
        <strain evidence="3">ATCC 14870 / DSM 20603 / BCRC 15368 / CIP 55.134 / JCM 11481 / NBRC 15587 / NCTC 10816 / Prevot 55134</strain>
    </source>
</reference>
<dbReference type="HOGENOM" id="CLU_151185_6_0_11"/>
<dbReference type="Pfam" id="PF06013">
    <property type="entry name" value="WXG100"/>
    <property type="match status" value="1"/>
</dbReference>
<dbReference type="Gene3D" id="1.10.287.1060">
    <property type="entry name" value="ESAT-6-like"/>
    <property type="match status" value="1"/>
</dbReference>
<dbReference type="Proteomes" id="UP000000628">
    <property type="component" value="Chromosome"/>
</dbReference>
<dbReference type="AlphaFoldDB" id="C7R0W8"/>
<evidence type="ECO:0000313" key="3">
    <source>
        <dbReference type="Proteomes" id="UP000000628"/>
    </source>
</evidence>
<dbReference type="eggNOG" id="COG4842">
    <property type="taxonomic scope" value="Bacteria"/>
</dbReference>
<dbReference type="InterPro" id="IPR010310">
    <property type="entry name" value="T7SS_ESAT-6-like"/>
</dbReference>
<dbReference type="KEGG" id="jde:Jden_2054"/>